<reference evidence="9 10" key="1">
    <citation type="journal article" date="2014" name="PLoS Genet.">
        <title>Phylogenetically driven sequencing of extremely halophilic archaea reveals strategies for static and dynamic osmo-response.</title>
        <authorList>
            <person name="Becker E.A."/>
            <person name="Seitzer P.M."/>
            <person name="Tritt A."/>
            <person name="Larsen D."/>
            <person name="Krusor M."/>
            <person name="Yao A.I."/>
            <person name="Wu D."/>
            <person name="Madern D."/>
            <person name="Eisen J.A."/>
            <person name="Darling A.E."/>
            <person name="Facciotti M.T."/>
        </authorList>
    </citation>
    <scope>NUCLEOTIDE SEQUENCE [LARGE SCALE GENOMIC DNA]</scope>
    <source>
        <strain evidence="9 10">100A6</strain>
    </source>
</reference>
<evidence type="ECO:0000256" key="8">
    <source>
        <dbReference type="SAM" id="Phobius"/>
    </source>
</evidence>
<protein>
    <submittedName>
        <fullName evidence="9">Auxin efflux carrier family protein</fullName>
    </submittedName>
</protein>
<accession>M0LZ51</accession>
<dbReference type="InterPro" id="IPR038770">
    <property type="entry name" value="Na+/solute_symporter_sf"/>
</dbReference>
<feature type="transmembrane region" description="Helical" evidence="8">
    <location>
        <begin position="33"/>
        <end position="52"/>
    </location>
</feature>
<organism evidence="9 10">
    <name type="scientific">Halococcus hamelinensis 100A6</name>
    <dbReference type="NCBI Taxonomy" id="1132509"/>
    <lineage>
        <taxon>Archaea</taxon>
        <taxon>Methanobacteriati</taxon>
        <taxon>Methanobacteriota</taxon>
        <taxon>Stenosarchaea group</taxon>
        <taxon>Halobacteria</taxon>
        <taxon>Halobacteriales</taxon>
        <taxon>Halococcaceae</taxon>
        <taxon>Halococcus</taxon>
    </lineage>
</organism>
<keyword evidence="5 8" id="KW-0812">Transmembrane</keyword>
<dbReference type="GO" id="GO:0055085">
    <property type="term" value="P:transmembrane transport"/>
    <property type="evidence" value="ECO:0007669"/>
    <property type="project" value="InterPro"/>
</dbReference>
<dbReference type="eggNOG" id="arCOG04756">
    <property type="taxonomic scope" value="Archaea"/>
</dbReference>
<keyword evidence="7 8" id="KW-0472">Membrane</keyword>
<keyword evidence="6 8" id="KW-1133">Transmembrane helix</keyword>
<dbReference type="GO" id="GO:0005886">
    <property type="term" value="C:plasma membrane"/>
    <property type="evidence" value="ECO:0007669"/>
    <property type="project" value="UniProtKB-SubCell"/>
</dbReference>
<evidence type="ECO:0000256" key="7">
    <source>
        <dbReference type="ARBA" id="ARBA00023136"/>
    </source>
</evidence>
<dbReference type="RefSeq" id="WP_007692877.1">
    <property type="nucleotide sequence ID" value="NZ_AJRK01000052.1"/>
</dbReference>
<proteinExistence type="inferred from homology"/>
<evidence type="ECO:0000313" key="10">
    <source>
        <dbReference type="Proteomes" id="UP000011566"/>
    </source>
</evidence>
<evidence type="ECO:0000256" key="6">
    <source>
        <dbReference type="ARBA" id="ARBA00022989"/>
    </source>
</evidence>
<evidence type="ECO:0000256" key="4">
    <source>
        <dbReference type="ARBA" id="ARBA00022475"/>
    </source>
</evidence>
<dbReference type="EMBL" id="AOMB01000023">
    <property type="protein sequence ID" value="EMA38847.1"/>
    <property type="molecule type" value="Genomic_DNA"/>
</dbReference>
<feature type="transmembrane region" description="Helical" evidence="8">
    <location>
        <begin position="122"/>
        <end position="148"/>
    </location>
</feature>
<dbReference type="PANTHER" id="PTHR36838">
    <property type="entry name" value="AUXIN EFFLUX CARRIER FAMILY PROTEIN"/>
    <property type="match status" value="1"/>
</dbReference>
<dbReference type="OrthoDB" id="270046at2157"/>
<feature type="transmembrane region" description="Helical" evidence="8">
    <location>
        <begin position="281"/>
        <end position="301"/>
    </location>
</feature>
<name>M0LZ51_9EURY</name>
<keyword evidence="4" id="KW-1003">Cell membrane</keyword>
<evidence type="ECO:0000256" key="1">
    <source>
        <dbReference type="ARBA" id="ARBA00004651"/>
    </source>
</evidence>
<feature type="transmembrane region" description="Helical" evidence="8">
    <location>
        <begin position="160"/>
        <end position="180"/>
    </location>
</feature>
<dbReference type="InterPro" id="IPR004776">
    <property type="entry name" value="Mem_transp_PIN-like"/>
</dbReference>
<evidence type="ECO:0000256" key="2">
    <source>
        <dbReference type="ARBA" id="ARBA00010145"/>
    </source>
</evidence>
<evidence type="ECO:0000313" key="9">
    <source>
        <dbReference type="EMBL" id="EMA38847.1"/>
    </source>
</evidence>
<feature type="transmembrane region" description="Helical" evidence="8">
    <location>
        <begin position="250"/>
        <end position="269"/>
    </location>
</feature>
<keyword evidence="10" id="KW-1185">Reference proteome</keyword>
<dbReference type="Gene3D" id="1.20.1530.20">
    <property type="match status" value="1"/>
</dbReference>
<feature type="transmembrane region" description="Helical" evidence="8">
    <location>
        <begin position="59"/>
        <end position="82"/>
    </location>
</feature>
<dbReference type="Pfam" id="PF03547">
    <property type="entry name" value="Mem_trans"/>
    <property type="match status" value="1"/>
</dbReference>
<feature type="transmembrane region" description="Helical" evidence="8">
    <location>
        <begin position="218"/>
        <end position="238"/>
    </location>
</feature>
<comment type="subcellular location">
    <subcellularLocation>
        <location evidence="1">Cell membrane</location>
        <topology evidence="1">Multi-pass membrane protein</topology>
    </subcellularLocation>
</comment>
<dbReference type="PATRIC" id="fig|1132509.6.peg.1922"/>
<comment type="caution">
    <text evidence="9">The sequence shown here is derived from an EMBL/GenBank/DDBJ whole genome shotgun (WGS) entry which is preliminary data.</text>
</comment>
<gene>
    <name evidence="9" type="ORF">C447_08493</name>
</gene>
<sequence length="302" mass="31303">MSVLLRLASLLALLVVGAGLRTGGVLDDRRADWLNDAAYYVALPALIFVSTYSRSVSEILSPVLVVGVFVVFFGTAVVAFVVHRRHDASARRSVATVQSYHSNLGYLGVPLVAATFDDHVTAIASAILGMVSLVQIPLTVFVLSTINGADTTLRNELRRILTTPVLIALVAGLGVGSLGIPVPGAVAGGLDLVGQFALPLALLCVGSSLEIDLPAVDYGAVAGVVGLKILVMPTLAWAVFSTLHADTATFTAGVVMFATPTAVSTFVFANELGGDEAFASLNVFLTTLVSMGSLFVFLTVLG</sequence>
<evidence type="ECO:0000256" key="3">
    <source>
        <dbReference type="ARBA" id="ARBA00022448"/>
    </source>
</evidence>
<dbReference type="AlphaFoldDB" id="M0LZ51"/>
<evidence type="ECO:0000256" key="5">
    <source>
        <dbReference type="ARBA" id="ARBA00022692"/>
    </source>
</evidence>
<comment type="similarity">
    <text evidence="2">Belongs to the auxin efflux carrier (TC 2.A.69) family.</text>
</comment>
<dbReference type="Proteomes" id="UP000011566">
    <property type="component" value="Unassembled WGS sequence"/>
</dbReference>
<dbReference type="PANTHER" id="PTHR36838:SF4">
    <property type="entry name" value="AUXIN EFFLUX CARRIER FAMILY PROTEIN"/>
    <property type="match status" value="1"/>
</dbReference>
<keyword evidence="3" id="KW-0813">Transport</keyword>